<dbReference type="Pfam" id="PF09865">
    <property type="entry name" value="DUF2092"/>
    <property type="match status" value="1"/>
</dbReference>
<keyword evidence="4" id="KW-0653">Protein transport</keyword>
<organism evidence="5 6">
    <name type="scientific">Candidatus Methylocalor cossyra</name>
    <dbReference type="NCBI Taxonomy" id="3108543"/>
    <lineage>
        <taxon>Bacteria</taxon>
        <taxon>Pseudomonadati</taxon>
        <taxon>Pseudomonadota</taxon>
        <taxon>Gammaproteobacteria</taxon>
        <taxon>Methylococcales</taxon>
        <taxon>Methylococcaceae</taxon>
        <taxon>Candidatus Methylocalor</taxon>
    </lineage>
</organism>
<reference evidence="5 6" key="1">
    <citation type="submission" date="2024-04" db="EMBL/GenBank/DDBJ databases">
        <authorList>
            <person name="Cremers G."/>
        </authorList>
    </citation>
    <scope>NUCLEOTIDE SEQUENCE [LARGE SCALE GENOMIC DNA]</scope>
    <source>
        <strain evidence="5">MeCH1-AG</strain>
    </source>
</reference>
<evidence type="ECO:0000256" key="3">
    <source>
        <dbReference type="ARBA" id="ARBA00022729"/>
    </source>
</evidence>
<dbReference type="EMBL" id="OZ026884">
    <property type="protein sequence ID" value="CAL1241692.1"/>
    <property type="molecule type" value="Genomic_DNA"/>
</dbReference>
<dbReference type="SUPFAM" id="SSF89392">
    <property type="entry name" value="Prokaryotic lipoproteins and lipoprotein localization factors"/>
    <property type="match status" value="1"/>
</dbReference>
<dbReference type="InterPro" id="IPR019207">
    <property type="entry name" value="DUF2092"/>
</dbReference>
<proteinExistence type="predicted"/>
<sequence>MEVQSIGYRMARTLPLAFMAWSLLALPGCAQKERLTTPAPASQRDAGPEIQEQALHLLRRMSDTLAAAGSFTYSSHSAVEVPGRKGRLLTFFSRAEVAVERPNKLRVDITGDVPNFQVVYDGTQLSVYDPVKNLYAVSEAPPSIDGAIRLLLETSKGAFPAANVVFGNPYAAMTEGLHSAFVVGTSRIDGLRCQHLAFMKPGVDWELWIDTGPHPLPRRLAVTYHGVAHSPRLLAEFSDWNLHPSLGAEWFAVREPPGARRIDFTAQIRQDFAQSEGKD</sequence>
<evidence type="ECO:0000313" key="6">
    <source>
        <dbReference type="Proteomes" id="UP001497493"/>
    </source>
</evidence>
<evidence type="ECO:0000256" key="4">
    <source>
        <dbReference type="ARBA" id="ARBA00022927"/>
    </source>
</evidence>
<evidence type="ECO:0000256" key="2">
    <source>
        <dbReference type="ARBA" id="ARBA00022448"/>
    </source>
</evidence>
<name>A0ABM9NM18_9GAMM</name>
<dbReference type="Gene3D" id="2.50.20.10">
    <property type="entry name" value="Lipoprotein localisation LolA/LolB/LppX"/>
    <property type="match status" value="1"/>
</dbReference>
<keyword evidence="2" id="KW-0813">Transport</keyword>
<evidence type="ECO:0000256" key="1">
    <source>
        <dbReference type="ARBA" id="ARBA00011245"/>
    </source>
</evidence>
<keyword evidence="3" id="KW-0732">Signal</keyword>
<accession>A0ABM9NM18</accession>
<protein>
    <recommendedName>
        <fullName evidence="7">DUF2092 domain-containing protein</fullName>
    </recommendedName>
</protein>
<evidence type="ECO:0008006" key="7">
    <source>
        <dbReference type="Google" id="ProtNLM"/>
    </source>
</evidence>
<evidence type="ECO:0000313" key="5">
    <source>
        <dbReference type="EMBL" id="CAL1241692.1"/>
    </source>
</evidence>
<dbReference type="Proteomes" id="UP001497493">
    <property type="component" value="Chromosome"/>
</dbReference>
<comment type="subunit">
    <text evidence="1">Monomer.</text>
</comment>
<keyword evidence="6" id="KW-1185">Reference proteome</keyword>
<gene>
    <name evidence="5" type="ORF">MECH1_V1_2916</name>
</gene>
<dbReference type="InterPro" id="IPR029046">
    <property type="entry name" value="LolA/LolB/LppX"/>
</dbReference>